<organism evidence="4 5">
    <name type="scientific">Spizellomyces punctatus (strain DAOM BR117)</name>
    <dbReference type="NCBI Taxonomy" id="645134"/>
    <lineage>
        <taxon>Eukaryota</taxon>
        <taxon>Fungi</taxon>
        <taxon>Fungi incertae sedis</taxon>
        <taxon>Chytridiomycota</taxon>
        <taxon>Chytridiomycota incertae sedis</taxon>
        <taxon>Chytridiomycetes</taxon>
        <taxon>Spizellomycetales</taxon>
        <taxon>Spizellomycetaceae</taxon>
        <taxon>Spizellomyces</taxon>
    </lineage>
</organism>
<feature type="compositionally biased region" description="Low complexity" evidence="2">
    <location>
        <begin position="305"/>
        <end position="335"/>
    </location>
</feature>
<name>A0A0L0HLS0_SPIPD</name>
<evidence type="ECO:0000259" key="3">
    <source>
        <dbReference type="SMART" id="SM00385"/>
    </source>
</evidence>
<accession>A0A0L0HLS0</accession>
<gene>
    <name evidence="4" type="ORF">SPPG_02846</name>
</gene>
<dbReference type="eggNOG" id="KOG2217">
    <property type="taxonomic scope" value="Eukaryota"/>
</dbReference>
<reference evidence="4 5" key="1">
    <citation type="submission" date="2009-08" db="EMBL/GenBank/DDBJ databases">
        <title>The Genome Sequence of Spizellomyces punctatus strain DAOM BR117.</title>
        <authorList>
            <consortium name="The Broad Institute Genome Sequencing Platform"/>
            <person name="Russ C."/>
            <person name="Cuomo C."/>
            <person name="Shea T."/>
            <person name="Young S.K."/>
            <person name="Zeng Q."/>
            <person name="Koehrsen M."/>
            <person name="Haas B."/>
            <person name="Borodovsky M."/>
            <person name="Guigo R."/>
            <person name="Alvarado L."/>
            <person name="Berlin A."/>
            <person name="Bochicchio J."/>
            <person name="Borenstein D."/>
            <person name="Chapman S."/>
            <person name="Chen Z."/>
            <person name="Engels R."/>
            <person name="Freedman E."/>
            <person name="Gellesch M."/>
            <person name="Goldberg J."/>
            <person name="Griggs A."/>
            <person name="Gujja S."/>
            <person name="Heiman D."/>
            <person name="Hepburn T."/>
            <person name="Howarth C."/>
            <person name="Jen D."/>
            <person name="Larson L."/>
            <person name="Lewis B."/>
            <person name="Mehta T."/>
            <person name="Park D."/>
            <person name="Pearson M."/>
            <person name="Roberts A."/>
            <person name="Saif S."/>
            <person name="Shenoy N."/>
            <person name="Sisk P."/>
            <person name="Stolte C."/>
            <person name="Sykes S."/>
            <person name="Thomson T."/>
            <person name="Walk T."/>
            <person name="White J."/>
            <person name="Yandava C."/>
            <person name="Burger G."/>
            <person name="Gray M.W."/>
            <person name="Holland P.W.H."/>
            <person name="King N."/>
            <person name="Lang F.B.F."/>
            <person name="Roger A.J."/>
            <person name="Ruiz-Trillo I."/>
            <person name="Lander E."/>
            <person name="Nusbaum C."/>
        </authorList>
    </citation>
    <scope>NUCLEOTIDE SEQUENCE [LARGE SCALE GENOMIC DNA]</scope>
    <source>
        <strain evidence="4 5">DAOM BR117</strain>
    </source>
</reference>
<keyword evidence="1" id="KW-0195">Cyclin</keyword>
<proteinExistence type="inferred from homology"/>
<feature type="domain" description="Cyclin-like" evidence="3">
    <location>
        <begin position="58"/>
        <end position="143"/>
    </location>
</feature>
<dbReference type="PANTHER" id="PTHR10026">
    <property type="entry name" value="CYCLIN"/>
    <property type="match status" value="1"/>
</dbReference>
<dbReference type="Pfam" id="PF00134">
    <property type="entry name" value="Cyclin_N"/>
    <property type="match status" value="1"/>
</dbReference>
<dbReference type="InterPro" id="IPR006671">
    <property type="entry name" value="Cyclin_N"/>
</dbReference>
<dbReference type="STRING" id="645134.A0A0L0HLS0"/>
<evidence type="ECO:0000313" key="4">
    <source>
        <dbReference type="EMBL" id="KND02376.1"/>
    </source>
</evidence>
<evidence type="ECO:0000256" key="1">
    <source>
        <dbReference type="RuleBase" id="RU000383"/>
    </source>
</evidence>
<protein>
    <recommendedName>
        <fullName evidence="3">Cyclin-like domain-containing protein</fullName>
    </recommendedName>
</protein>
<dbReference type="SMART" id="SM00385">
    <property type="entry name" value="CYCLIN"/>
    <property type="match status" value="2"/>
</dbReference>
<dbReference type="InterPro" id="IPR036915">
    <property type="entry name" value="Cyclin-like_sf"/>
</dbReference>
<dbReference type="InterPro" id="IPR013763">
    <property type="entry name" value="Cyclin-like_dom"/>
</dbReference>
<dbReference type="VEuPathDB" id="FungiDB:SPPG_02846"/>
<dbReference type="InterPro" id="IPR043198">
    <property type="entry name" value="Cyclin/Ssn8"/>
</dbReference>
<dbReference type="CDD" id="cd20546">
    <property type="entry name" value="CYCLIN_SpCG1C_ScCTK2-like_rpt2"/>
    <property type="match status" value="1"/>
</dbReference>
<dbReference type="AlphaFoldDB" id="A0A0L0HLS0"/>
<evidence type="ECO:0000256" key="2">
    <source>
        <dbReference type="SAM" id="MobiDB-lite"/>
    </source>
</evidence>
<feature type="compositionally biased region" description="Basic and acidic residues" evidence="2">
    <location>
        <begin position="336"/>
        <end position="443"/>
    </location>
</feature>
<comment type="similarity">
    <text evidence="1">Belongs to the cyclin family.</text>
</comment>
<evidence type="ECO:0000313" key="5">
    <source>
        <dbReference type="Proteomes" id="UP000053201"/>
    </source>
</evidence>
<dbReference type="Gene3D" id="1.10.472.10">
    <property type="entry name" value="Cyclin-like"/>
    <property type="match status" value="2"/>
</dbReference>
<dbReference type="eggNOG" id="KOG0834">
    <property type="taxonomic scope" value="Eukaryota"/>
</dbReference>
<dbReference type="CDD" id="cd00043">
    <property type="entry name" value="CYCLIN_SF"/>
    <property type="match status" value="1"/>
</dbReference>
<dbReference type="OrthoDB" id="25002at2759"/>
<dbReference type="GO" id="GO:0006357">
    <property type="term" value="P:regulation of transcription by RNA polymerase II"/>
    <property type="evidence" value="ECO:0007669"/>
    <property type="project" value="InterPro"/>
</dbReference>
<dbReference type="InParanoid" id="A0A0L0HLS0"/>
<dbReference type="GeneID" id="27686405"/>
<feature type="domain" description="Cyclin-like" evidence="3">
    <location>
        <begin position="173"/>
        <end position="261"/>
    </location>
</feature>
<keyword evidence="5" id="KW-1185">Reference proteome</keyword>
<dbReference type="RefSeq" id="XP_016610415.1">
    <property type="nucleotide sequence ID" value="XM_016751133.1"/>
</dbReference>
<dbReference type="SUPFAM" id="SSF47954">
    <property type="entry name" value="Cyclin-like"/>
    <property type="match status" value="2"/>
</dbReference>
<sequence length="449" mass="53086">MLDPHQQAPPPTIPSWGDQHGGIFETPYYYTLSDLAAHAKRTGFSEEEEVEAMQRATRVLRRVYRRLKIPAKTFATSSYLLHRFYAVWPRKSPYYTDEEVCLACIDMACKLEETPIGMSQLAQYVLCESRGVRMTESEAKTAMEGKLAPHQQKLLEAVQFDTNIVHPFSSCAKFVKQLFVTAVDTRKKTAPVNLYQRASSIILDSYSIPLCIQFPPHVIAMASLYLASKFWSEFPAVQSEFVESLCCRMEEIEDAAIQLLEMYLRAPNPESSPTLYKRLLDELQERVKSRPPSLYTSPATPGADAYSTNSYPTYSPHSPHSYSSYYGPASSASTPTEERYAGHKRRRTEEDDSGRRQRDKDRERDRERERDRDRDRERERDRDWDRERDRERDRDRDRERDRERERDRDWDRERDRERHRDRDRMRDRDRDRDRGYREYEGSRRRGWKG</sequence>
<dbReference type="GO" id="GO:0016538">
    <property type="term" value="F:cyclin-dependent protein serine/threonine kinase regulator activity"/>
    <property type="evidence" value="ECO:0007669"/>
    <property type="project" value="InterPro"/>
</dbReference>
<dbReference type="EMBL" id="KQ257453">
    <property type="protein sequence ID" value="KND02376.1"/>
    <property type="molecule type" value="Genomic_DNA"/>
</dbReference>
<feature type="region of interest" description="Disordered" evidence="2">
    <location>
        <begin position="287"/>
        <end position="449"/>
    </location>
</feature>
<dbReference type="OMA" id="WESFHVR"/>
<dbReference type="Proteomes" id="UP000053201">
    <property type="component" value="Unassembled WGS sequence"/>
</dbReference>